<dbReference type="Pfam" id="PF01527">
    <property type="entry name" value="HTH_Tnp_1"/>
    <property type="match status" value="1"/>
</dbReference>
<dbReference type="InterPro" id="IPR009057">
    <property type="entry name" value="Homeodomain-like_sf"/>
</dbReference>
<sequence>MKKQRYTPEFKQEAVKMIIIDGVTVKELSKQLGVPEGVLYSWRQKHLDELEANSPEGAQSPKAMAAEIADLRKQLAKQKRMSEILKKTVSYFSEEV</sequence>
<keyword evidence="2" id="KW-1185">Reference proteome</keyword>
<organism evidence="1 2">
    <name type="scientific">Thalassobacterium maritimum</name>
    <dbReference type="NCBI Taxonomy" id="3041265"/>
    <lineage>
        <taxon>Bacteria</taxon>
        <taxon>Pseudomonadati</taxon>
        <taxon>Verrucomicrobiota</taxon>
        <taxon>Opitutia</taxon>
        <taxon>Puniceicoccales</taxon>
        <taxon>Coraliomargaritaceae</taxon>
        <taxon>Thalassobacterium</taxon>
    </lineage>
</organism>
<dbReference type="Proteomes" id="UP001225316">
    <property type="component" value="Unassembled WGS sequence"/>
</dbReference>
<reference evidence="1 2" key="1">
    <citation type="submission" date="2023-04" db="EMBL/GenBank/DDBJ databases">
        <title>A novel bacteria isolated from coastal sediment.</title>
        <authorList>
            <person name="Liu X.-J."/>
            <person name="Du Z.-J."/>
        </authorList>
    </citation>
    <scope>NUCLEOTIDE SEQUENCE [LARGE SCALE GENOMIC DNA]</scope>
    <source>
        <strain evidence="1 2">SDUM461003</strain>
    </source>
</reference>
<evidence type="ECO:0000313" key="2">
    <source>
        <dbReference type="Proteomes" id="UP001225316"/>
    </source>
</evidence>
<evidence type="ECO:0000313" key="1">
    <source>
        <dbReference type="EMBL" id="MDQ8205901.1"/>
    </source>
</evidence>
<dbReference type="InterPro" id="IPR051839">
    <property type="entry name" value="RD_transcriptional_regulator"/>
</dbReference>
<dbReference type="Gene3D" id="1.10.10.60">
    <property type="entry name" value="Homeodomain-like"/>
    <property type="match status" value="1"/>
</dbReference>
<name>A0ABU1AP05_9BACT</name>
<dbReference type="SUPFAM" id="SSF46689">
    <property type="entry name" value="Homeodomain-like"/>
    <property type="match status" value="1"/>
</dbReference>
<protein>
    <submittedName>
        <fullName evidence="1">Transposase</fullName>
    </submittedName>
</protein>
<proteinExistence type="predicted"/>
<gene>
    <name evidence="1" type="ORF">QEH52_00130</name>
</gene>
<comment type="caution">
    <text evidence="1">The sequence shown here is derived from an EMBL/GenBank/DDBJ whole genome shotgun (WGS) entry which is preliminary data.</text>
</comment>
<dbReference type="InterPro" id="IPR002514">
    <property type="entry name" value="Transposase_8"/>
</dbReference>
<dbReference type="EMBL" id="JARXHW010000001">
    <property type="protein sequence ID" value="MDQ8205901.1"/>
    <property type="molecule type" value="Genomic_DNA"/>
</dbReference>
<dbReference type="PANTHER" id="PTHR33215">
    <property type="entry name" value="PROTEIN DISTAL ANTENNA"/>
    <property type="match status" value="1"/>
</dbReference>
<accession>A0ABU1AP05</accession>
<dbReference type="RefSeq" id="WP_308947858.1">
    <property type="nucleotide sequence ID" value="NZ_JARXHW010000001.1"/>
</dbReference>
<dbReference type="PANTHER" id="PTHR33215:SF13">
    <property type="entry name" value="PROTEIN DISTAL ANTENNA"/>
    <property type="match status" value="1"/>
</dbReference>